<evidence type="ECO:0000256" key="3">
    <source>
        <dbReference type="ARBA" id="ARBA00022692"/>
    </source>
</evidence>
<dbReference type="OrthoDB" id="421979at2759"/>
<accession>A0A836C000</accession>
<keyword evidence="3" id="KW-0812">Transmembrane</keyword>
<evidence type="ECO:0000256" key="2">
    <source>
        <dbReference type="ARBA" id="ARBA00006462"/>
    </source>
</evidence>
<keyword evidence="9" id="KW-1185">Reference proteome</keyword>
<dbReference type="GO" id="GO:0016020">
    <property type="term" value="C:membrane"/>
    <property type="evidence" value="ECO:0007669"/>
    <property type="project" value="UniProtKB-SubCell"/>
</dbReference>
<dbReference type="PANTHER" id="PTHR23033">
    <property type="entry name" value="BETA1,3-GALACTOSYLTRANSFERASE"/>
    <property type="match status" value="1"/>
</dbReference>
<evidence type="ECO:0000313" key="9">
    <source>
        <dbReference type="Proteomes" id="UP000612055"/>
    </source>
</evidence>
<organism evidence="8 9">
    <name type="scientific">Edaphochlamys debaryana</name>
    <dbReference type="NCBI Taxonomy" id="47281"/>
    <lineage>
        <taxon>Eukaryota</taxon>
        <taxon>Viridiplantae</taxon>
        <taxon>Chlorophyta</taxon>
        <taxon>core chlorophytes</taxon>
        <taxon>Chlorophyceae</taxon>
        <taxon>CS clade</taxon>
        <taxon>Chlamydomonadales</taxon>
        <taxon>Chlamydomonadales incertae sedis</taxon>
        <taxon>Edaphochlamys</taxon>
    </lineage>
</organism>
<evidence type="ECO:0000256" key="4">
    <source>
        <dbReference type="ARBA" id="ARBA00022968"/>
    </source>
</evidence>
<feature type="compositionally biased region" description="Acidic residues" evidence="7">
    <location>
        <begin position="148"/>
        <end position="159"/>
    </location>
</feature>
<comment type="caution">
    <text evidence="8">The sequence shown here is derived from an EMBL/GenBank/DDBJ whole genome shotgun (WGS) entry which is preliminary data.</text>
</comment>
<evidence type="ECO:0000256" key="5">
    <source>
        <dbReference type="ARBA" id="ARBA00022989"/>
    </source>
</evidence>
<proteinExistence type="inferred from homology"/>
<name>A0A836C000_9CHLO</name>
<gene>
    <name evidence="8" type="ORF">HYH03_006554</name>
</gene>
<dbReference type="AlphaFoldDB" id="A0A836C000"/>
<dbReference type="InterPro" id="IPR026050">
    <property type="entry name" value="C1GALT1/C1GALT1_chp1"/>
</dbReference>
<sequence>MLYGDDDTQFFLSGAMRLLAHLDPSQPLALTDHIWFADRRHDADAPKCLPCSFNTSFLRAAHGEDGAFHPRPACPFCTVDLACARYGPQHRCGPAHDATFRAAYSPRLQGRPNGGPGREEDVELFNSHYAVWFSSQRNAEDAARSEAEGADSVEQPDESEGARGQAGAGRTGRGSAAESSGGLEAFEAAAHDERVWEAAASLPFPFCARHDDRVHSRKPPAGCLGSSFYGGSGLVVSVGLMRALDLAAAERLIRGLRNATGGDYMLSRALEAQGFGLTDPGLHHLHDGGSRHYRQFGGHRRTLMDSLEAFALCSEPLQNPEVLPEERLWLLEHAVAQHARASHTEGAAELMARRAETHMALHTIAARLQRDPRVRAGRLALWEGLRQDVCAKGAAAQPGRDQDQKQEEEQKEGLG</sequence>
<keyword evidence="4" id="KW-0735">Signal-anchor</keyword>
<dbReference type="PANTHER" id="PTHR23033:SF50">
    <property type="entry name" value="HEXOSYLTRANSFERASE"/>
    <property type="match status" value="1"/>
</dbReference>
<evidence type="ECO:0000256" key="7">
    <source>
        <dbReference type="SAM" id="MobiDB-lite"/>
    </source>
</evidence>
<dbReference type="Proteomes" id="UP000612055">
    <property type="component" value="Unassembled WGS sequence"/>
</dbReference>
<feature type="region of interest" description="Disordered" evidence="7">
    <location>
        <begin position="140"/>
        <end position="180"/>
    </location>
</feature>
<evidence type="ECO:0000313" key="8">
    <source>
        <dbReference type="EMBL" id="KAG2495281.1"/>
    </source>
</evidence>
<feature type="compositionally biased region" description="Basic and acidic residues" evidence="7">
    <location>
        <begin position="400"/>
        <end position="415"/>
    </location>
</feature>
<protein>
    <submittedName>
        <fullName evidence="8">Uncharacterized protein</fullName>
    </submittedName>
</protein>
<keyword evidence="5" id="KW-1133">Transmembrane helix</keyword>
<reference evidence="8" key="1">
    <citation type="journal article" date="2020" name="bioRxiv">
        <title>Comparative genomics of Chlamydomonas.</title>
        <authorList>
            <person name="Craig R.J."/>
            <person name="Hasan A.R."/>
            <person name="Ness R.W."/>
            <person name="Keightley P.D."/>
        </authorList>
    </citation>
    <scope>NUCLEOTIDE SEQUENCE</scope>
    <source>
        <strain evidence="8">CCAP 11/70</strain>
    </source>
</reference>
<comment type="subcellular location">
    <subcellularLocation>
        <location evidence="1">Membrane</location>
        <topology evidence="1">Single-pass type II membrane protein</topology>
    </subcellularLocation>
</comment>
<dbReference type="EMBL" id="JAEHOE010000025">
    <property type="protein sequence ID" value="KAG2495281.1"/>
    <property type="molecule type" value="Genomic_DNA"/>
</dbReference>
<evidence type="ECO:0000256" key="1">
    <source>
        <dbReference type="ARBA" id="ARBA00004606"/>
    </source>
</evidence>
<keyword evidence="6" id="KW-0472">Membrane</keyword>
<evidence type="ECO:0000256" key="6">
    <source>
        <dbReference type="ARBA" id="ARBA00023136"/>
    </source>
</evidence>
<comment type="similarity">
    <text evidence="2">Belongs to the glycosyltransferase 31 family. Beta3-Gal-T subfamily.</text>
</comment>
<feature type="region of interest" description="Disordered" evidence="7">
    <location>
        <begin position="393"/>
        <end position="415"/>
    </location>
</feature>